<keyword evidence="4" id="KW-1185">Reference proteome</keyword>
<dbReference type="InterPro" id="IPR044053">
    <property type="entry name" value="AsaB-like"/>
</dbReference>
<proteinExistence type="inferred from homology"/>
<dbReference type="NCBIfam" id="NF041278">
    <property type="entry name" value="CmcJ_NvfI_EfuI"/>
    <property type="match status" value="1"/>
</dbReference>
<evidence type="ECO:0000313" key="4">
    <source>
        <dbReference type="Proteomes" id="UP001305779"/>
    </source>
</evidence>
<evidence type="ECO:0000256" key="1">
    <source>
        <dbReference type="ARBA" id="ARBA00023002"/>
    </source>
</evidence>
<sequence>MAIEERAQFKYFRWEDKFAADVKPYFAMMDLPEGFPHTNFEGETGPVEHITDIRHDPGAYDLDQNGFVIREHVLRDQAFDEAGVADVYLPKMEKLIKDELGNDWARTDLDDKSIIIEPVVAVHVGSSSTTSFHQTQANTDDQISVWRPIENEVDEWPLAMLDGSTIPNCNLINIDHVRRTYVGETQYAVHSPEYRWHYLSRQKKDEVIIMKMYDSAQDVPAKCCPRAAFQAARVVENAKPRETIEVRALVFSDY</sequence>
<accession>A0ABR0ET17</accession>
<organism evidence="3 4">
    <name type="scientific">Zasmidium cellare</name>
    <name type="common">Wine cellar mold</name>
    <name type="synonym">Racodium cellare</name>
    <dbReference type="NCBI Taxonomy" id="395010"/>
    <lineage>
        <taxon>Eukaryota</taxon>
        <taxon>Fungi</taxon>
        <taxon>Dikarya</taxon>
        <taxon>Ascomycota</taxon>
        <taxon>Pezizomycotina</taxon>
        <taxon>Dothideomycetes</taxon>
        <taxon>Dothideomycetidae</taxon>
        <taxon>Mycosphaerellales</taxon>
        <taxon>Mycosphaerellaceae</taxon>
        <taxon>Zasmidium</taxon>
    </lineage>
</organism>
<reference evidence="3 4" key="1">
    <citation type="journal article" date="2023" name="G3 (Bethesda)">
        <title>A chromosome-level genome assembly of Zasmidium syzygii isolated from banana leaves.</title>
        <authorList>
            <person name="van Westerhoven A.C."/>
            <person name="Mehrabi R."/>
            <person name="Talebi R."/>
            <person name="Steentjes M.B.F."/>
            <person name="Corcolon B."/>
            <person name="Chong P.A."/>
            <person name="Kema G.H.J."/>
            <person name="Seidl M.F."/>
        </authorList>
    </citation>
    <scope>NUCLEOTIDE SEQUENCE [LARGE SCALE GENOMIC DNA]</scope>
    <source>
        <strain evidence="3 4">P124</strain>
    </source>
</reference>
<dbReference type="PANTHER" id="PTHR34598:SF3">
    <property type="entry name" value="OXIDOREDUCTASE AN1597"/>
    <property type="match status" value="1"/>
</dbReference>
<dbReference type="EMBL" id="JAXOVC010000003">
    <property type="protein sequence ID" value="KAK4504223.1"/>
    <property type="molecule type" value="Genomic_DNA"/>
</dbReference>
<dbReference type="Proteomes" id="UP001305779">
    <property type="component" value="Unassembled WGS sequence"/>
</dbReference>
<evidence type="ECO:0000256" key="2">
    <source>
        <dbReference type="ARBA" id="ARBA00023604"/>
    </source>
</evidence>
<evidence type="ECO:0000313" key="3">
    <source>
        <dbReference type="EMBL" id="KAK4504223.1"/>
    </source>
</evidence>
<protein>
    <recommendedName>
        <fullName evidence="5">Methyltransferase</fullName>
    </recommendedName>
</protein>
<evidence type="ECO:0008006" key="5">
    <source>
        <dbReference type="Google" id="ProtNLM"/>
    </source>
</evidence>
<keyword evidence="1" id="KW-0560">Oxidoreductase</keyword>
<comment type="similarity">
    <text evidence="2">Belongs to the asaB hydroxylase/desaturase family.</text>
</comment>
<name>A0ABR0ET17_ZASCE</name>
<comment type="caution">
    <text evidence="3">The sequence shown here is derived from an EMBL/GenBank/DDBJ whole genome shotgun (WGS) entry which is preliminary data.</text>
</comment>
<dbReference type="PANTHER" id="PTHR34598">
    <property type="entry name" value="BLL6449 PROTEIN"/>
    <property type="match status" value="1"/>
</dbReference>
<gene>
    <name evidence="3" type="ORF">PRZ48_005139</name>
</gene>